<dbReference type="CDD" id="cd02214">
    <property type="entry name" value="cupin_MJ1618"/>
    <property type="match status" value="1"/>
</dbReference>
<feature type="domain" description="Cupin type-2" evidence="1">
    <location>
        <begin position="46"/>
        <end position="112"/>
    </location>
</feature>
<dbReference type="Proteomes" id="UP001205919">
    <property type="component" value="Unassembled WGS sequence"/>
</dbReference>
<dbReference type="SUPFAM" id="SSF51182">
    <property type="entry name" value="RmlC-like cupins"/>
    <property type="match status" value="1"/>
</dbReference>
<dbReference type="Gene3D" id="2.60.120.10">
    <property type="entry name" value="Jelly Rolls"/>
    <property type="match status" value="1"/>
</dbReference>
<name>A0AAW5K3A2_9BACT</name>
<proteinExistence type="predicted"/>
<evidence type="ECO:0000313" key="2">
    <source>
        <dbReference type="EMBL" id="MCQ4814386.1"/>
    </source>
</evidence>
<accession>A0AAW5K3A2</accession>
<dbReference type="Pfam" id="PF07883">
    <property type="entry name" value="Cupin_2"/>
    <property type="match status" value="1"/>
</dbReference>
<comment type="caution">
    <text evidence="2">The sequence shown here is derived from an EMBL/GenBank/DDBJ whole genome shotgun (WGS) entry which is preliminary data.</text>
</comment>
<dbReference type="PANTHER" id="PTHR36114:SF1">
    <property type="entry name" value="16.7 KDA PROTEIN IN WHIE LOCUS"/>
    <property type="match status" value="1"/>
</dbReference>
<dbReference type="EMBL" id="JANFYT010000014">
    <property type="protein sequence ID" value="MCQ4814386.1"/>
    <property type="molecule type" value="Genomic_DNA"/>
</dbReference>
<dbReference type="AlphaFoldDB" id="A0AAW5K3A2"/>
<dbReference type="InterPro" id="IPR052044">
    <property type="entry name" value="PKS_Associated_Protein"/>
</dbReference>
<evidence type="ECO:0000313" key="3">
    <source>
        <dbReference type="Proteomes" id="UP001205919"/>
    </source>
</evidence>
<organism evidence="2 3">
    <name type="scientific">Cloacibacillus evryensis</name>
    <dbReference type="NCBI Taxonomy" id="508460"/>
    <lineage>
        <taxon>Bacteria</taxon>
        <taxon>Thermotogati</taxon>
        <taxon>Synergistota</taxon>
        <taxon>Synergistia</taxon>
        <taxon>Synergistales</taxon>
        <taxon>Synergistaceae</taxon>
        <taxon>Cloacibacillus</taxon>
    </lineage>
</organism>
<dbReference type="PANTHER" id="PTHR36114">
    <property type="entry name" value="16.7 KDA PROTEIN IN WHIE LOCUS"/>
    <property type="match status" value="1"/>
</dbReference>
<gene>
    <name evidence="2" type="ORF">NE630_08095</name>
</gene>
<dbReference type="InterPro" id="IPR013096">
    <property type="entry name" value="Cupin_2"/>
</dbReference>
<dbReference type="InterPro" id="IPR014710">
    <property type="entry name" value="RmlC-like_jellyroll"/>
</dbReference>
<protein>
    <submittedName>
        <fullName evidence="2">Cupin domain-containing protein</fullName>
    </submittedName>
</protein>
<dbReference type="RefSeq" id="WP_008711853.1">
    <property type="nucleotide sequence ID" value="NZ_CABKQM010000008.1"/>
</dbReference>
<sequence length="128" mass="14141">MRRPIIKNMFREEHFTAGDRCELAEVLHPMRTALPYDSYSLSHAYVEAGGRTLPHRLIKASETYVVLSGEAVIHIDGESVSLEAGSCAVVPPGAEQFIVNRGQKKLEFLCIVTPPWSAGDEEVFQAKA</sequence>
<dbReference type="InterPro" id="IPR011051">
    <property type="entry name" value="RmlC_Cupin_sf"/>
</dbReference>
<evidence type="ECO:0000259" key="1">
    <source>
        <dbReference type="Pfam" id="PF07883"/>
    </source>
</evidence>
<reference evidence="2 3" key="1">
    <citation type="submission" date="2022-06" db="EMBL/GenBank/DDBJ databases">
        <title>Isolation of gut microbiota from human fecal samples.</title>
        <authorList>
            <person name="Pamer E.G."/>
            <person name="Barat B."/>
            <person name="Waligurski E."/>
            <person name="Medina S."/>
            <person name="Paddock L."/>
            <person name="Mostad J."/>
        </authorList>
    </citation>
    <scope>NUCLEOTIDE SEQUENCE [LARGE SCALE GENOMIC DNA]</scope>
    <source>
        <strain evidence="2 3">DFI.9.90</strain>
    </source>
</reference>
<keyword evidence="3" id="KW-1185">Reference proteome</keyword>